<name>A0ABM5X7G7_9DEIO</name>
<dbReference type="InterPro" id="IPR025827">
    <property type="entry name" value="Zn_ribbon_recom_dom"/>
</dbReference>
<dbReference type="InterPro" id="IPR011109">
    <property type="entry name" value="DNA_bind_recombinase_dom"/>
</dbReference>
<gene>
    <name evidence="7" type="ORF">AUC44_12700</name>
</gene>
<evidence type="ECO:0008006" key="9">
    <source>
        <dbReference type="Google" id="ProtNLM"/>
    </source>
</evidence>
<organism evidence="7 8">
    <name type="scientific">Deinococcus actinosclerus</name>
    <dbReference type="NCBI Taxonomy" id="1768108"/>
    <lineage>
        <taxon>Bacteria</taxon>
        <taxon>Thermotogati</taxon>
        <taxon>Deinococcota</taxon>
        <taxon>Deinococci</taxon>
        <taxon>Deinococcales</taxon>
        <taxon>Deinococcaceae</taxon>
        <taxon>Deinococcus</taxon>
    </lineage>
</organism>
<dbReference type="CDD" id="cd00338">
    <property type="entry name" value="Ser_Recombinase"/>
    <property type="match status" value="1"/>
</dbReference>
<feature type="domain" description="Recombinase" evidence="6">
    <location>
        <begin position="155"/>
        <end position="270"/>
    </location>
</feature>
<dbReference type="PANTHER" id="PTHR30461:SF23">
    <property type="entry name" value="DNA RECOMBINASE-RELATED"/>
    <property type="match status" value="1"/>
</dbReference>
<feature type="domain" description="Resolvase/invertase-type recombinase catalytic" evidence="5">
    <location>
        <begin position="7"/>
        <end position="153"/>
    </location>
</feature>
<dbReference type="InterPro" id="IPR036162">
    <property type="entry name" value="Resolvase-like_N_sf"/>
</dbReference>
<evidence type="ECO:0000256" key="4">
    <source>
        <dbReference type="PROSITE-ProRule" id="PRU10137"/>
    </source>
</evidence>
<protein>
    <recommendedName>
        <fullName evidence="9">Recombinase family protein</fullName>
    </recommendedName>
</protein>
<keyword evidence="1" id="KW-0229">DNA integration</keyword>
<proteinExistence type="predicted"/>
<evidence type="ECO:0000313" key="8">
    <source>
        <dbReference type="Proteomes" id="UP000060071"/>
    </source>
</evidence>
<keyword evidence="8" id="KW-1185">Reference proteome</keyword>
<dbReference type="SUPFAM" id="SSF53041">
    <property type="entry name" value="Resolvase-like"/>
    <property type="match status" value="1"/>
</dbReference>
<dbReference type="Pfam" id="PF13408">
    <property type="entry name" value="Zn_ribbon_recom"/>
    <property type="match status" value="1"/>
</dbReference>
<dbReference type="Pfam" id="PF07508">
    <property type="entry name" value="Recombinase"/>
    <property type="match status" value="1"/>
</dbReference>
<dbReference type="InterPro" id="IPR006118">
    <property type="entry name" value="Recombinase_CS"/>
</dbReference>
<keyword evidence="2" id="KW-0238">DNA-binding</keyword>
<dbReference type="InterPro" id="IPR006119">
    <property type="entry name" value="Resolv_N"/>
</dbReference>
<sequence>MEARPLSAAIYLRVSTEGQAATDKYGLELQEDACRSYAKRAGFEVKQVYQDVITGTTSKRAAFSRLLADLPAYHAVIIFSVDRLARTVPIAYGLAQEIADTGAELHSSTEGKLSFNDDGQATAFGLHALLADSERRRIVRRLTEGKKQKVRNGQPLAPLRCYGYQNGEVFEEQAQWVRWMYQQALVTGTHEIMNELQRLGVPSSAGHPKWNRDQVLKILRNSVYRGEYLYGRDRRTRRAHPDAISCPCPRIVDDETWYAVQRAIDYRRSGAGRRGSRTDLFSLTGRIRCAECGAAMVGRRPGGPDTRNAGYVYYACGDPALMRHRKGCTHRKFYPAVDVHGAVQAELERLARQPAQLASMVVTPTSRPIDTDKAVHDIDAQLTKARNAYLRGIDTEDEYAETKATLLAQRARLLALAEGGQPEPVADAGHLQRALAEALELGDLHQAAGRLGLLVRVAPGGEITLALDPS</sequence>
<dbReference type="InterPro" id="IPR050639">
    <property type="entry name" value="SSR_resolvase"/>
</dbReference>
<evidence type="ECO:0000256" key="2">
    <source>
        <dbReference type="ARBA" id="ARBA00023125"/>
    </source>
</evidence>
<dbReference type="EMBL" id="CP013910">
    <property type="protein sequence ID" value="ALW89654.1"/>
    <property type="molecule type" value="Genomic_DNA"/>
</dbReference>
<dbReference type="Gene3D" id="3.90.1750.20">
    <property type="entry name" value="Putative Large Serine Recombinase, Chain B, Domain 2"/>
    <property type="match status" value="1"/>
</dbReference>
<evidence type="ECO:0000259" key="6">
    <source>
        <dbReference type="PROSITE" id="PS51737"/>
    </source>
</evidence>
<dbReference type="PROSITE" id="PS51737">
    <property type="entry name" value="RECOMBINASE_DNA_BIND"/>
    <property type="match status" value="1"/>
</dbReference>
<dbReference type="Proteomes" id="UP000060071">
    <property type="component" value="Chromosome"/>
</dbReference>
<dbReference type="RefSeq" id="WP_062159088.1">
    <property type="nucleotide sequence ID" value="NZ_CP013910.1"/>
</dbReference>
<dbReference type="Pfam" id="PF00239">
    <property type="entry name" value="Resolvase"/>
    <property type="match status" value="1"/>
</dbReference>
<evidence type="ECO:0000313" key="7">
    <source>
        <dbReference type="EMBL" id="ALW89654.1"/>
    </source>
</evidence>
<accession>A0ABM5X7G7</accession>
<evidence type="ECO:0000256" key="1">
    <source>
        <dbReference type="ARBA" id="ARBA00022908"/>
    </source>
</evidence>
<dbReference type="PROSITE" id="PS51736">
    <property type="entry name" value="RECOMBINASES_3"/>
    <property type="match status" value="1"/>
</dbReference>
<evidence type="ECO:0000259" key="5">
    <source>
        <dbReference type="PROSITE" id="PS51736"/>
    </source>
</evidence>
<dbReference type="PROSITE" id="PS00397">
    <property type="entry name" value="RECOMBINASES_1"/>
    <property type="match status" value="1"/>
</dbReference>
<dbReference type="SMART" id="SM00857">
    <property type="entry name" value="Resolvase"/>
    <property type="match status" value="1"/>
</dbReference>
<dbReference type="Gene3D" id="3.40.50.1390">
    <property type="entry name" value="Resolvase, N-terminal catalytic domain"/>
    <property type="match status" value="1"/>
</dbReference>
<dbReference type="InterPro" id="IPR038109">
    <property type="entry name" value="DNA_bind_recomb_sf"/>
</dbReference>
<feature type="active site" description="O-(5'-phospho-DNA)-serine intermediate" evidence="4">
    <location>
        <position position="15"/>
    </location>
</feature>
<evidence type="ECO:0000256" key="3">
    <source>
        <dbReference type="ARBA" id="ARBA00023172"/>
    </source>
</evidence>
<reference evidence="7 8" key="1">
    <citation type="submission" date="2015-12" db="EMBL/GenBank/DDBJ databases">
        <authorList>
            <person name="Kim M.K."/>
            <person name="Srinivasan S."/>
            <person name="Lee J.-J."/>
            <person name="Kim K."/>
        </authorList>
    </citation>
    <scope>NUCLEOTIDE SEQUENCE [LARGE SCALE GENOMIC DNA]</scope>
    <source>
        <strain evidence="7 8">BM2</strain>
    </source>
</reference>
<dbReference type="PANTHER" id="PTHR30461">
    <property type="entry name" value="DNA-INVERTASE FROM LAMBDOID PROPHAGE"/>
    <property type="match status" value="1"/>
</dbReference>
<keyword evidence="3" id="KW-0233">DNA recombination</keyword>